<feature type="region of interest" description="Disordered" evidence="1">
    <location>
        <begin position="607"/>
        <end position="640"/>
    </location>
</feature>
<feature type="region of interest" description="Disordered" evidence="1">
    <location>
        <begin position="152"/>
        <end position="189"/>
    </location>
</feature>
<feature type="compositionally biased region" description="Low complexity" evidence="1">
    <location>
        <begin position="609"/>
        <end position="622"/>
    </location>
</feature>
<name>A0A0N1J5J1_LEPPY</name>
<evidence type="ECO:0000313" key="4">
    <source>
        <dbReference type="Proteomes" id="UP000037923"/>
    </source>
</evidence>
<comment type="caution">
    <text evidence="3">The sequence shown here is derived from an EMBL/GenBank/DDBJ whole genome shotgun (WGS) entry which is preliminary data.</text>
</comment>
<keyword evidence="2" id="KW-0732">Signal</keyword>
<dbReference type="AlphaFoldDB" id="A0A0N1J5J1"/>
<keyword evidence="4" id="KW-1185">Reference proteome</keyword>
<accession>A0A0N1J5J1</accession>
<proteinExistence type="predicted"/>
<dbReference type="VEuPathDB" id="TriTrypDB:LpyrH10_01_9110"/>
<dbReference type="Proteomes" id="UP000037923">
    <property type="component" value="Unassembled WGS sequence"/>
</dbReference>
<feature type="compositionally biased region" description="Basic and acidic residues" evidence="1">
    <location>
        <begin position="767"/>
        <end position="781"/>
    </location>
</feature>
<feature type="signal peptide" evidence="2">
    <location>
        <begin position="1"/>
        <end position="32"/>
    </location>
</feature>
<feature type="chain" id="PRO_5005874464" evidence="2">
    <location>
        <begin position="33"/>
        <end position="874"/>
    </location>
</feature>
<feature type="region of interest" description="Disordered" evidence="1">
    <location>
        <begin position="767"/>
        <end position="810"/>
    </location>
</feature>
<dbReference type="RefSeq" id="XP_015665303.1">
    <property type="nucleotide sequence ID" value="XM_015797295.1"/>
</dbReference>
<feature type="region of interest" description="Disordered" evidence="1">
    <location>
        <begin position="666"/>
        <end position="699"/>
    </location>
</feature>
<dbReference type="OrthoDB" id="273889at2759"/>
<dbReference type="OMA" id="HAVEFAC"/>
<sequence length="874" mass="94929">MIRKQMCRRLCRRGVVAVKSACLLSLLSGQWCSPLKSASLLRRAVNSVDCTVIVATRQLSGSSASVGSSAYLCSCRWSATDAAAAPAWQRLVRLITYDSHSRIEADSDMAAASSADTTHASEDAFDADLCHRASPLRRLWIETYHPVFQQGTRATLPSSSPHPSPHRSQCGTQSPHPPSCTVERSSDDRFPGEAAELPAFVQALGTLTTTLNACIRQSIATDRLEASPFCVSDAEALSVVELFEWRSEVQALLLYVGRHQLRFLIPTAFRKTSSFQREPPCVMMKVANEATATHDVAERAQESVPTEQTHLMSNTVDADQKVSHAPPVQVDYHTQLQPLPSPLPSLRRLSRSKDERLRHKAPPLPPEELLRVVVLVEAVRTILEAAHPPAQASGVRAELYAVLLSVLGASEQLSSLALVSLTTCLARCLDSYITCQQLPPLTLDIDSLKKSVVQREGADTLDATPPEDNLFSFYRPVEWEDNSSRSVLDSTPTVRASVIEDAEAVHLARYRGGLNTMLRPTEVLQHLSVLAHVAQHRLERALRAPAAMNFLQDFHETSCSSPWDESATRASFRNGTHASTVRLAKQEQIEEGMLGLLSLQERKARQATEADAAASTAAVATAGQKPKNRDDKQRPPARPRRTIAAIQEEARRKAAVKLQLAEGADEGALAGSTAPPAVTSSSVESPPAPASQVAPNFAMHSSLPSPPSFFSVNTTDITLTDVAEICTAFAAMGYRGGGSASSSEEPFWVLVADFTRAEINAVAKARDSAVRRDTVEQKNNEDGPAGGDIVSTSSVHHREEAEAEDEESRETVLRQLTRDARDIVFALDRVGFTRGYDQVMTQLVRHAFVSAPIPAPSAGARAMRKVDGKRVEGL</sequence>
<dbReference type="GeneID" id="26901208"/>
<evidence type="ECO:0000313" key="3">
    <source>
        <dbReference type="EMBL" id="KPA86864.1"/>
    </source>
</evidence>
<reference evidence="3 4" key="1">
    <citation type="submission" date="2015-07" db="EMBL/GenBank/DDBJ databases">
        <title>High-quality genome of monoxenous trypanosomatid Leptomonas pyrrhocoris.</title>
        <authorList>
            <person name="Flegontov P."/>
            <person name="Butenko A."/>
            <person name="Firsov S."/>
            <person name="Vlcek C."/>
            <person name="Logacheva M.D."/>
            <person name="Field M."/>
            <person name="Filatov D."/>
            <person name="Flegontova O."/>
            <person name="Gerasimov E."/>
            <person name="Jackson A.P."/>
            <person name="Kelly S."/>
            <person name="Opperdoes F."/>
            <person name="O'Reilly A."/>
            <person name="Votypka J."/>
            <person name="Yurchenko V."/>
            <person name="Lukes J."/>
        </authorList>
    </citation>
    <scope>NUCLEOTIDE SEQUENCE [LARGE SCALE GENOMIC DNA]</scope>
    <source>
        <strain evidence="3">H10</strain>
    </source>
</reference>
<protein>
    <submittedName>
        <fullName evidence="3">Uncharacterized protein</fullName>
    </submittedName>
</protein>
<dbReference type="EMBL" id="LGTL01000001">
    <property type="protein sequence ID" value="KPA86864.1"/>
    <property type="molecule type" value="Genomic_DNA"/>
</dbReference>
<evidence type="ECO:0000256" key="1">
    <source>
        <dbReference type="SAM" id="MobiDB-lite"/>
    </source>
</evidence>
<organism evidence="3 4">
    <name type="scientific">Leptomonas pyrrhocoris</name>
    <name type="common">Firebug parasite</name>
    <dbReference type="NCBI Taxonomy" id="157538"/>
    <lineage>
        <taxon>Eukaryota</taxon>
        <taxon>Discoba</taxon>
        <taxon>Euglenozoa</taxon>
        <taxon>Kinetoplastea</taxon>
        <taxon>Metakinetoplastina</taxon>
        <taxon>Trypanosomatida</taxon>
        <taxon>Trypanosomatidae</taxon>
        <taxon>Leishmaniinae</taxon>
        <taxon>Leptomonas</taxon>
    </lineage>
</organism>
<gene>
    <name evidence="3" type="ORF">ABB37_00911</name>
</gene>
<feature type="compositionally biased region" description="Low complexity" evidence="1">
    <location>
        <begin position="666"/>
        <end position="695"/>
    </location>
</feature>
<evidence type="ECO:0000256" key="2">
    <source>
        <dbReference type="SAM" id="SignalP"/>
    </source>
</evidence>